<dbReference type="InterPro" id="IPR000276">
    <property type="entry name" value="GPCR_Rhodpsn"/>
</dbReference>
<feature type="transmembrane region" description="Helical" evidence="5">
    <location>
        <begin position="87"/>
        <end position="108"/>
    </location>
</feature>
<keyword evidence="4 5" id="KW-0472">Membrane</keyword>
<evidence type="ECO:0000256" key="4">
    <source>
        <dbReference type="ARBA" id="ARBA00023136"/>
    </source>
</evidence>
<keyword evidence="3 5" id="KW-1133">Transmembrane helix</keyword>
<feature type="transmembrane region" description="Helical" evidence="5">
    <location>
        <begin position="129"/>
        <end position="150"/>
    </location>
</feature>
<dbReference type="SUPFAM" id="SSF81321">
    <property type="entry name" value="Family A G protein-coupled receptor-like"/>
    <property type="match status" value="1"/>
</dbReference>
<feature type="transmembrane region" description="Helical" evidence="5">
    <location>
        <begin position="44"/>
        <end position="67"/>
    </location>
</feature>
<evidence type="ECO:0000313" key="8">
    <source>
        <dbReference type="Proteomes" id="UP001152747"/>
    </source>
</evidence>
<evidence type="ECO:0000256" key="3">
    <source>
        <dbReference type="ARBA" id="ARBA00022989"/>
    </source>
</evidence>
<accession>A0A9P1N8Z9</accession>
<dbReference type="Proteomes" id="UP001152747">
    <property type="component" value="Unassembled WGS sequence"/>
</dbReference>
<dbReference type="GO" id="GO:0016020">
    <property type="term" value="C:membrane"/>
    <property type="evidence" value="ECO:0007669"/>
    <property type="project" value="UniProtKB-SubCell"/>
</dbReference>
<comment type="caution">
    <text evidence="7">The sequence shown here is derived from an EMBL/GenBank/DDBJ whole genome shotgun (WGS) entry which is preliminary data.</text>
</comment>
<proteinExistence type="predicted"/>
<keyword evidence="8" id="KW-1185">Reference proteome</keyword>
<dbReference type="CDD" id="cd00637">
    <property type="entry name" value="7tm_classA_rhodopsin-like"/>
    <property type="match status" value="1"/>
</dbReference>
<dbReference type="Gene3D" id="1.20.1070.10">
    <property type="entry name" value="Rhodopsin 7-helix transmembrane proteins"/>
    <property type="match status" value="1"/>
</dbReference>
<organism evidence="7 8">
    <name type="scientific">Caenorhabditis angaria</name>
    <dbReference type="NCBI Taxonomy" id="860376"/>
    <lineage>
        <taxon>Eukaryota</taxon>
        <taxon>Metazoa</taxon>
        <taxon>Ecdysozoa</taxon>
        <taxon>Nematoda</taxon>
        <taxon>Chromadorea</taxon>
        <taxon>Rhabditida</taxon>
        <taxon>Rhabditina</taxon>
        <taxon>Rhabditomorpha</taxon>
        <taxon>Rhabditoidea</taxon>
        <taxon>Rhabditidae</taxon>
        <taxon>Peloderinae</taxon>
        <taxon>Caenorhabditis</taxon>
    </lineage>
</organism>
<evidence type="ECO:0000256" key="5">
    <source>
        <dbReference type="SAM" id="Phobius"/>
    </source>
</evidence>
<dbReference type="PANTHER" id="PTHR22718">
    <property type="entry name" value="SERPENTINE RECEPTOR, CLASS X"/>
    <property type="match status" value="1"/>
</dbReference>
<protein>
    <recommendedName>
        <fullName evidence="6">7TM GPCR serpentine receptor class x (Srx) domain-containing protein</fullName>
    </recommendedName>
</protein>
<keyword evidence="2 5" id="KW-0812">Transmembrane</keyword>
<feature type="transmembrane region" description="Helical" evidence="5">
    <location>
        <begin position="226"/>
        <end position="246"/>
    </location>
</feature>
<dbReference type="PROSITE" id="PS00237">
    <property type="entry name" value="G_PROTEIN_RECEP_F1_1"/>
    <property type="match status" value="1"/>
</dbReference>
<dbReference type="GO" id="GO:0004930">
    <property type="term" value="F:G protein-coupled receptor activity"/>
    <property type="evidence" value="ECO:0007669"/>
    <property type="project" value="InterPro"/>
</dbReference>
<dbReference type="PANTHER" id="PTHR22718:SF33">
    <property type="entry name" value="7TM GPCR SERPENTINE RECEPTOR CLASS X (SRX) DOMAIN-CONTAINING PROTEIN"/>
    <property type="match status" value="1"/>
</dbReference>
<evidence type="ECO:0000259" key="6">
    <source>
        <dbReference type="Pfam" id="PF10328"/>
    </source>
</evidence>
<feature type="domain" description="7TM GPCR serpentine receptor class x (Srx)" evidence="6">
    <location>
        <begin position="15"/>
        <end position="283"/>
    </location>
</feature>
<comment type="subcellular location">
    <subcellularLocation>
        <location evidence="1">Membrane</location>
    </subcellularLocation>
</comment>
<reference evidence="7" key="1">
    <citation type="submission" date="2022-11" db="EMBL/GenBank/DDBJ databases">
        <authorList>
            <person name="Kikuchi T."/>
        </authorList>
    </citation>
    <scope>NUCLEOTIDE SEQUENCE</scope>
    <source>
        <strain evidence="7">PS1010</strain>
    </source>
</reference>
<dbReference type="AlphaFoldDB" id="A0A9P1N8Z9"/>
<feature type="transmembrane region" description="Helical" evidence="5">
    <location>
        <begin position="181"/>
        <end position="202"/>
    </location>
</feature>
<feature type="transmembrane region" description="Helical" evidence="5">
    <location>
        <begin position="12"/>
        <end position="32"/>
    </location>
</feature>
<evidence type="ECO:0000256" key="1">
    <source>
        <dbReference type="ARBA" id="ARBA00004370"/>
    </source>
</evidence>
<dbReference type="EMBL" id="CANHGI010000005">
    <property type="protein sequence ID" value="CAI5452576.1"/>
    <property type="molecule type" value="Genomic_DNA"/>
</dbReference>
<feature type="transmembrane region" description="Helical" evidence="5">
    <location>
        <begin position="258"/>
        <end position="282"/>
    </location>
</feature>
<dbReference type="InterPro" id="IPR019430">
    <property type="entry name" value="7TM_GPCR_serpentine_rcpt_Srx"/>
</dbReference>
<dbReference type="Pfam" id="PF10328">
    <property type="entry name" value="7TM_GPCR_Srx"/>
    <property type="match status" value="1"/>
</dbReference>
<evidence type="ECO:0000256" key="2">
    <source>
        <dbReference type="ARBA" id="ARBA00022692"/>
    </source>
</evidence>
<dbReference type="OrthoDB" id="5846501at2759"/>
<gene>
    <name evidence="7" type="ORF">CAMP_LOCUS15213</name>
</gene>
<name>A0A9P1N8Z9_9PELO</name>
<evidence type="ECO:0000313" key="7">
    <source>
        <dbReference type="EMBL" id="CAI5452576.1"/>
    </source>
</evidence>
<sequence>MLILTVKTILGFTVFISSFLGLLANLIVLRPVYKFAKSPEKSTIYVISLFNILNDIIQLLLSTFYLAPCIIFETYIFGDKINSPIPVFLGACCMFSWYIGNVSQIVMATNRFAVICYRNYTFFTRRNTTIIFILTIIGAAAKSFIIQYVFPCCEFIFDHHVLSYNYVVKEGITNYSDLSDIPVNALSTIVAFVCYTSIIFTIRKSTKTVSLTMTAQTQRQRRHKEYIYAMQFFSISLFYTFAWVFLRTFPMLFGGENLEWFVLIAFSITVNSSANAFIYLISNKEIIRMISRSRYFVFGGTSSTIHHSDTIPQSSEKRSKIIAVTH</sequence>